<dbReference type="GO" id="GO:0000166">
    <property type="term" value="F:nucleotide binding"/>
    <property type="evidence" value="ECO:0007669"/>
    <property type="project" value="UniProtKB-KW"/>
</dbReference>
<dbReference type="AlphaFoldDB" id="A0ABD2QIL4"/>
<evidence type="ECO:0000256" key="4">
    <source>
        <dbReference type="ARBA" id="ARBA00022723"/>
    </source>
</evidence>
<evidence type="ECO:0000256" key="2">
    <source>
        <dbReference type="ARBA" id="ARBA00000909"/>
    </source>
</evidence>
<keyword evidence="7" id="KW-0630">Potassium</keyword>
<organism evidence="11 12">
    <name type="scientific">Cichlidogyrus casuarinus</name>
    <dbReference type="NCBI Taxonomy" id="1844966"/>
    <lineage>
        <taxon>Eukaryota</taxon>
        <taxon>Metazoa</taxon>
        <taxon>Spiralia</taxon>
        <taxon>Lophotrochozoa</taxon>
        <taxon>Platyhelminthes</taxon>
        <taxon>Monogenea</taxon>
        <taxon>Monopisthocotylea</taxon>
        <taxon>Dactylogyridea</taxon>
        <taxon>Ancyrocephalidae</taxon>
        <taxon>Cichlidogyrus</taxon>
    </lineage>
</organism>
<dbReference type="EC" id="5.1.99.6" evidence="3"/>
<evidence type="ECO:0000313" key="12">
    <source>
        <dbReference type="Proteomes" id="UP001626550"/>
    </source>
</evidence>
<evidence type="ECO:0000256" key="5">
    <source>
        <dbReference type="ARBA" id="ARBA00022741"/>
    </source>
</evidence>
<keyword evidence="4" id="KW-0479">Metal-binding</keyword>
<dbReference type="Proteomes" id="UP001626550">
    <property type="component" value="Unassembled WGS sequence"/>
</dbReference>
<dbReference type="InterPro" id="IPR004443">
    <property type="entry name" value="YjeF_N_dom"/>
</dbReference>
<dbReference type="NCBIfam" id="TIGR00197">
    <property type="entry name" value="yjeF_nterm"/>
    <property type="match status" value="1"/>
</dbReference>
<evidence type="ECO:0000256" key="8">
    <source>
        <dbReference type="ARBA" id="ARBA00023027"/>
    </source>
</evidence>
<dbReference type="GO" id="GO:0046872">
    <property type="term" value="F:metal ion binding"/>
    <property type="evidence" value="ECO:0007669"/>
    <property type="project" value="UniProtKB-KW"/>
</dbReference>
<dbReference type="InterPro" id="IPR036652">
    <property type="entry name" value="YjeF_N_dom_sf"/>
</dbReference>
<proteinExistence type="predicted"/>
<keyword evidence="8" id="KW-0520">NAD</keyword>
<dbReference type="Pfam" id="PF03853">
    <property type="entry name" value="YjeF_N"/>
    <property type="match status" value="1"/>
</dbReference>
<name>A0ABD2QIL4_9PLAT</name>
<keyword evidence="12" id="KW-1185">Reference proteome</keyword>
<keyword evidence="5" id="KW-0547">Nucleotide-binding</keyword>
<evidence type="ECO:0000256" key="1">
    <source>
        <dbReference type="ARBA" id="ARBA00000013"/>
    </source>
</evidence>
<evidence type="ECO:0000256" key="7">
    <source>
        <dbReference type="ARBA" id="ARBA00022958"/>
    </source>
</evidence>
<dbReference type="SUPFAM" id="SSF64153">
    <property type="entry name" value="YjeF N-terminal domain-like"/>
    <property type="match status" value="1"/>
</dbReference>
<comment type="catalytic activity">
    <reaction evidence="1">
        <text>(6R)-NADHX = (6S)-NADHX</text>
        <dbReference type="Rhea" id="RHEA:32215"/>
        <dbReference type="ChEBI" id="CHEBI:64074"/>
        <dbReference type="ChEBI" id="CHEBI:64075"/>
        <dbReference type="EC" id="5.1.99.6"/>
    </reaction>
</comment>
<evidence type="ECO:0000256" key="6">
    <source>
        <dbReference type="ARBA" id="ARBA00022857"/>
    </source>
</evidence>
<gene>
    <name evidence="11" type="ORF">Ciccas_001976</name>
</gene>
<dbReference type="PROSITE" id="PS51385">
    <property type="entry name" value="YJEF_N"/>
    <property type="match status" value="1"/>
</dbReference>
<dbReference type="PANTHER" id="PTHR13232:SF10">
    <property type="entry name" value="NAD(P)H-HYDRATE EPIMERASE"/>
    <property type="match status" value="1"/>
</dbReference>
<comment type="catalytic activity">
    <reaction evidence="2">
        <text>(6R)-NADPHX = (6S)-NADPHX</text>
        <dbReference type="Rhea" id="RHEA:32227"/>
        <dbReference type="ChEBI" id="CHEBI:64076"/>
        <dbReference type="ChEBI" id="CHEBI:64077"/>
        <dbReference type="EC" id="5.1.99.6"/>
    </reaction>
</comment>
<accession>A0ABD2QIL4</accession>
<evidence type="ECO:0000259" key="10">
    <source>
        <dbReference type="PROSITE" id="PS51385"/>
    </source>
</evidence>
<reference evidence="11 12" key="1">
    <citation type="submission" date="2024-11" db="EMBL/GenBank/DDBJ databases">
        <title>Adaptive evolution of stress response genes in parasites aligns with host niche diversity.</title>
        <authorList>
            <person name="Hahn C."/>
            <person name="Resl P."/>
        </authorList>
    </citation>
    <scope>NUCLEOTIDE SEQUENCE [LARGE SCALE GENOMIC DNA]</scope>
    <source>
        <strain evidence="11">EGGRZ-B1_66</strain>
        <tissue evidence="11">Body</tissue>
    </source>
</reference>
<evidence type="ECO:0000256" key="9">
    <source>
        <dbReference type="ARBA" id="ARBA00023235"/>
    </source>
</evidence>
<protein>
    <recommendedName>
        <fullName evidence="3">NAD(P)H-hydrate epimerase</fullName>
        <ecNumber evidence="3">5.1.99.6</ecNumber>
    </recommendedName>
</protein>
<dbReference type="Gene3D" id="3.40.50.10260">
    <property type="entry name" value="YjeF N-terminal domain"/>
    <property type="match status" value="1"/>
</dbReference>
<feature type="domain" description="YjeF N-terminal" evidence="10">
    <location>
        <begin position="1"/>
        <end position="189"/>
    </location>
</feature>
<dbReference type="EMBL" id="JBJKFK010000143">
    <property type="protein sequence ID" value="KAL3319354.1"/>
    <property type="molecule type" value="Genomic_DNA"/>
</dbReference>
<comment type="caution">
    <text evidence="11">The sequence shown here is derived from an EMBL/GenBank/DDBJ whole genome shotgun (WGS) entry which is preliminary data.</text>
</comment>
<evidence type="ECO:0000313" key="11">
    <source>
        <dbReference type="EMBL" id="KAL3319354.1"/>
    </source>
</evidence>
<dbReference type="GO" id="GO:0052856">
    <property type="term" value="F:NAD(P)HX epimerase activity"/>
    <property type="evidence" value="ECO:0007669"/>
    <property type="project" value="UniProtKB-EC"/>
</dbReference>
<sequence length="201" mass="22040">MELAGLSCAISIAKSYPISSHHKVLVCSGPGNNGGDGLVCARHLKFFVGIGYSPSIYYPKITDKPIFHGMVNQCKLLGINISDTIPANFDDYQLIVDSLFGFSFKPPVRAEFIEIMKKLTSTKIPIASIDIPSGWDVNEGPGVEYAIQADMLISLTAPKLCAKFFKGKYHFLGGRFVPDALKAEYDLKLPTYPGYEQVVQL</sequence>
<evidence type="ECO:0000256" key="3">
    <source>
        <dbReference type="ARBA" id="ARBA00012228"/>
    </source>
</evidence>
<keyword evidence="6" id="KW-0521">NADP</keyword>
<dbReference type="PANTHER" id="PTHR13232">
    <property type="entry name" value="NAD(P)H-HYDRATE EPIMERASE"/>
    <property type="match status" value="1"/>
</dbReference>
<dbReference type="InterPro" id="IPR032976">
    <property type="entry name" value="YJEFN_prot_NAXE-like"/>
</dbReference>
<keyword evidence="9" id="KW-0413">Isomerase</keyword>